<dbReference type="EMBL" id="CASHSV030000024">
    <property type="protein sequence ID" value="CAJ2639789.1"/>
    <property type="molecule type" value="Genomic_DNA"/>
</dbReference>
<comment type="caution">
    <text evidence="1">The sequence shown here is derived from an EMBL/GenBank/DDBJ whole genome shotgun (WGS) entry which is preliminary data.</text>
</comment>
<accession>A0ACB0J776</accession>
<organism evidence="1 2">
    <name type="scientific">Trifolium pratense</name>
    <name type="common">Red clover</name>
    <dbReference type="NCBI Taxonomy" id="57577"/>
    <lineage>
        <taxon>Eukaryota</taxon>
        <taxon>Viridiplantae</taxon>
        <taxon>Streptophyta</taxon>
        <taxon>Embryophyta</taxon>
        <taxon>Tracheophyta</taxon>
        <taxon>Spermatophyta</taxon>
        <taxon>Magnoliopsida</taxon>
        <taxon>eudicotyledons</taxon>
        <taxon>Gunneridae</taxon>
        <taxon>Pentapetalae</taxon>
        <taxon>rosids</taxon>
        <taxon>fabids</taxon>
        <taxon>Fabales</taxon>
        <taxon>Fabaceae</taxon>
        <taxon>Papilionoideae</taxon>
        <taxon>50 kb inversion clade</taxon>
        <taxon>NPAAA clade</taxon>
        <taxon>Hologalegina</taxon>
        <taxon>IRL clade</taxon>
        <taxon>Trifolieae</taxon>
        <taxon>Trifolium</taxon>
    </lineage>
</organism>
<proteinExistence type="predicted"/>
<sequence length="539" mass="60178">MEHMNNIGDGVNDENGLFCIMERGSGGGGEGAGGCGSGGGGDEVSLKKGPWTTAEDAILIDYVTKHGEGNWNAVKRNTGLNRCGKSCRLRWANHLRPNLKKGAFSPDEEKLIVELHAQFGNKWARMAALLPGRTDNEIKNYWNTRIKRRQRQGLPLYSDEHNHVNTPTTPTTPASPCVTPNGSNPHNITTKFEFFNQNQHQYQQQHHHHLPLSPTSTHHHSPLSSPLQHRQQHQQQSYSPHTFLDTSPTPLSSSSPLSFTFQRPAPLLSAPLRLKRFRSSPNFSLQVPNSMTQNCSSSLHDPSLTSHHDSSFRFPIHYNASFPQYFHTPLLESDRGVSSSSSPFSTKLELPSNQYSRLSSEQDIKTNNVEFNNDLNSLQNNSSGLMGDLLMDAQTLACEQNSKKRNYLSLNEGSDMYNGCQSYDDFPLSTLYWSSNSEQKPKEEAQDLTKFMNDDMSTMLSVMPSSTMQNQDWNNNTNIKNGSDQVSNIVQSSSGVNLADENFGLDIKPIASLFPLTNTTDHNDENNDCYTWDNLPGLC</sequence>
<gene>
    <name evidence="1" type="ORF">MILVUS5_LOCUS9759</name>
</gene>
<dbReference type="Proteomes" id="UP001177021">
    <property type="component" value="Unassembled WGS sequence"/>
</dbReference>
<reference evidence="1" key="1">
    <citation type="submission" date="2023-10" db="EMBL/GenBank/DDBJ databases">
        <authorList>
            <person name="Rodriguez Cubillos JULIANA M."/>
            <person name="De Vega J."/>
        </authorList>
    </citation>
    <scope>NUCLEOTIDE SEQUENCE</scope>
</reference>
<name>A0ACB0J776_TRIPR</name>
<evidence type="ECO:0000313" key="1">
    <source>
        <dbReference type="EMBL" id="CAJ2639789.1"/>
    </source>
</evidence>
<keyword evidence="2" id="KW-1185">Reference proteome</keyword>
<evidence type="ECO:0000313" key="2">
    <source>
        <dbReference type="Proteomes" id="UP001177021"/>
    </source>
</evidence>
<protein>
    <submittedName>
        <fullName evidence="1">Uncharacterized protein</fullName>
    </submittedName>
</protein>